<organism evidence="1 2">
    <name type="scientific">Populus alba</name>
    <name type="common">White poplar</name>
    <dbReference type="NCBI Taxonomy" id="43335"/>
    <lineage>
        <taxon>Eukaryota</taxon>
        <taxon>Viridiplantae</taxon>
        <taxon>Streptophyta</taxon>
        <taxon>Embryophyta</taxon>
        <taxon>Tracheophyta</taxon>
        <taxon>Spermatophyta</taxon>
        <taxon>Magnoliopsida</taxon>
        <taxon>eudicotyledons</taxon>
        <taxon>Gunneridae</taxon>
        <taxon>Pentapetalae</taxon>
        <taxon>rosids</taxon>
        <taxon>fabids</taxon>
        <taxon>Malpighiales</taxon>
        <taxon>Salicaceae</taxon>
        <taxon>Saliceae</taxon>
        <taxon>Populus</taxon>
    </lineage>
</organism>
<sequence>MEQEVAPFLIRSGSKPYCIIKNSWGEQWGEKGHYLLCRGHGVCGMNKMVSAVALLAYGPSRFVFFVPCKFSSESTRSFFAFLLSYRTTFERGSRP</sequence>
<protein>
    <submittedName>
        <fullName evidence="1">Uncharacterized protein</fullName>
    </submittedName>
</protein>
<proteinExistence type="predicted"/>
<comment type="caution">
    <text evidence="1">The sequence shown here is derived from an EMBL/GenBank/DDBJ whole genome shotgun (WGS) entry which is preliminary data.</text>
</comment>
<gene>
    <name evidence="1" type="ORF">D5086_015700</name>
</gene>
<keyword evidence="2" id="KW-1185">Reference proteome</keyword>
<accession>A0ACC4BRW7</accession>
<evidence type="ECO:0000313" key="2">
    <source>
        <dbReference type="Proteomes" id="UP000309997"/>
    </source>
</evidence>
<reference evidence="1 2" key="1">
    <citation type="journal article" date="2024" name="Plant Biotechnol. J.">
        <title>Genome and CRISPR/Cas9 system of a widespread forest tree (Populus alba) in the world.</title>
        <authorList>
            <person name="Liu Y.J."/>
            <person name="Jiang P.F."/>
            <person name="Han X.M."/>
            <person name="Li X.Y."/>
            <person name="Wang H.M."/>
            <person name="Wang Y.J."/>
            <person name="Wang X.X."/>
            <person name="Zeng Q.Y."/>
        </authorList>
    </citation>
    <scope>NUCLEOTIDE SEQUENCE [LARGE SCALE GENOMIC DNA]</scope>
    <source>
        <strain evidence="2">cv. PAL-ZL1</strain>
    </source>
</reference>
<dbReference type="Proteomes" id="UP000309997">
    <property type="component" value="Unassembled WGS sequence"/>
</dbReference>
<dbReference type="EMBL" id="RCHU02000008">
    <property type="protein sequence ID" value="KAL3581368.1"/>
    <property type="molecule type" value="Genomic_DNA"/>
</dbReference>
<name>A0ACC4BRW7_POPAL</name>
<evidence type="ECO:0000313" key="1">
    <source>
        <dbReference type="EMBL" id="KAL3581368.1"/>
    </source>
</evidence>